<evidence type="ECO:0008006" key="3">
    <source>
        <dbReference type="Google" id="ProtNLM"/>
    </source>
</evidence>
<organism evidence="1 2">
    <name type="scientific">Streptomyces diastatochromogenes</name>
    <dbReference type="NCBI Taxonomy" id="42236"/>
    <lineage>
        <taxon>Bacteria</taxon>
        <taxon>Bacillati</taxon>
        <taxon>Actinomycetota</taxon>
        <taxon>Actinomycetes</taxon>
        <taxon>Kitasatosporales</taxon>
        <taxon>Streptomycetaceae</taxon>
        <taxon>Streptomyces</taxon>
    </lineage>
</organism>
<dbReference type="OrthoDB" id="3217562at2"/>
<keyword evidence="2" id="KW-1185">Reference proteome</keyword>
<evidence type="ECO:0000313" key="2">
    <source>
        <dbReference type="Proteomes" id="UP000215483"/>
    </source>
</evidence>
<comment type="caution">
    <text evidence="1">The sequence shown here is derived from an EMBL/GenBank/DDBJ whole genome shotgun (WGS) entry which is preliminary data.</text>
</comment>
<accession>A0A233SGJ3</accession>
<gene>
    <name evidence="1" type="ORF">BEK98_18975</name>
</gene>
<sequence length="425" mass="45823">MPRPTGNVRLKAARVAAGFNSQQDLADALTQHAKDMGIRGLSIGVRQVRRWESDSPPWPQPDCQRVLVHLLGQSMEALGFTPPWGSDGSPQPGHSRRTLVAGGAATLGLAVLPGRASAAPQPDTAGADFQAVTRSHRRLYWSVTPTQLHPAVAAHAALGCALLPETRDTTRRTVATALAETYLLAGRIEFFDLREPSRATDTLLLALQAAGEADDPLLGSAIIAHMAFVPGWVADRDGALERMTAARTYARRAPASAEFLAWLDAVEAECETRCGNTRTALNLIGHAEDVLAVGNDHSSPEWMDWFSPARLAAFKGNTQMIAGHLPQARESLLHALASMTAAEDKQRSVIYGDLAAVEVASGNPEQACGYAGQALDQLAITWYATGMDRVREVRRALTPHQHERCVRDLDDRLYGWATTLSALGR</sequence>
<protein>
    <recommendedName>
        <fullName evidence="3">Transcriptional regulator</fullName>
    </recommendedName>
</protein>
<evidence type="ECO:0000313" key="1">
    <source>
        <dbReference type="EMBL" id="OXY94669.1"/>
    </source>
</evidence>
<dbReference type="RefSeq" id="WP_094217831.1">
    <property type="nucleotide sequence ID" value="NZ_MCGQ01000015.1"/>
</dbReference>
<dbReference type="AlphaFoldDB" id="A0A233SGJ3"/>
<dbReference type="EMBL" id="MCGQ01000015">
    <property type="protein sequence ID" value="OXY94669.1"/>
    <property type="molecule type" value="Genomic_DNA"/>
</dbReference>
<proteinExistence type="predicted"/>
<dbReference type="Proteomes" id="UP000215483">
    <property type="component" value="Unassembled WGS sequence"/>
</dbReference>
<name>A0A233SGJ3_STRDA</name>
<reference evidence="1 2" key="1">
    <citation type="submission" date="2016-07" db="EMBL/GenBank/DDBJ databases">
        <title>Draft genome of Streptomyces diastatochromogenes.</title>
        <authorList>
            <person name="Podduturi R."/>
            <person name="Lukassen M.B."/>
            <person name="Clausen N."/>
            <person name="Nielsen J.L."/>
            <person name="Jorgensen N.O."/>
        </authorList>
    </citation>
    <scope>NUCLEOTIDE SEQUENCE [LARGE SCALE GENOMIC DNA]</scope>
    <source>
        <strain evidence="1 2">DSM 40608</strain>
    </source>
</reference>